<sequence>MANYIQYTPKPKTPQEKHADAEFESAEARTESLKLLRELHEAGVLDVLSKLVRGGEGLTSSVFHTLSGDTTLAAIRTLAELGKTLGSLNPQAVGQLGAAVEAGVSEGARRVAQGKGVGLADLLKLLNDKDVQLALGAVLGLLQGAGRSLREARGDTTNTPNQGEFDRHDQIQPTPNTPKRPAQPLRRR</sequence>
<reference evidence="2" key="1">
    <citation type="submission" date="2022-09" db="EMBL/GenBank/DDBJ databases">
        <title>genome sequence of Deinococcus rubellus.</title>
        <authorList>
            <person name="Srinivasan S."/>
        </authorList>
    </citation>
    <scope>NUCLEOTIDE SEQUENCE</scope>
    <source>
        <strain evidence="2">Ant6</strain>
    </source>
</reference>
<gene>
    <name evidence="2" type="ORF">N0D28_04815</name>
</gene>
<organism evidence="2 3">
    <name type="scientific">Deinococcus rubellus</name>
    <dbReference type="NCBI Taxonomy" id="1889240"/>
    <lineage>
        <taxon>Bacteria</taxon>
        <taxon>Thermotogati</taxon>
        <taxon>Deinococcota</taxon>
        <taxon>Deinococci</taxon>
        <taxon>Deinococcales</taxon>
        <taxon>Deinococcaceae</taxon>
        <taxon>Deinococcus</taxon>
    </lineage>
</organism>
<evidence type="ECO:0000313" key="2">
    <source>
        <dbReference type="EMBL" id="UWX64983.1"/>
    </source>
</evidence>
<dbReference type="Proteomes" id="UP001060261">
    <property type="component" value="Chromosome"/>
</dbReference>
<dbReference type="RefSeq" id="WP_260561241.1">
    <property type="nucleotide sequence ID" value="NZ_BAABEC010000191.1"/>
</dbReference>
<feature type="compositionally biased region" description="Basic and acidic residues" evidence="1">
    <location>
        <begin position="13"/>
        <end position="25"/>
    </location>
</feature>
<accession>A0ABY5YIM7</accession>
<dbReference type="EMBL" id="CP104213">
    <property type="protein sequence ID" value="UWX64983.1"/>
    <property type="molecule type" value="Genomic_DNA"/>
</dbReference>
<dbReference type="PANTHER" id="PTHR38433:SF1">
    <property type="entry name" value="DUF1641 DOMAIN-CONTAINING PROTEIN"/>
    <property type="match status" value="1"/>
</dbReference>
<protein>
    <submittedName>
        <fullName evidence="2">DUF1641 domain-containing protein</fullName>
    </submittedName>
</protein>
<name>A0ABY5YIM7_9DEIO</name>
<evidence type="ECO:0000313" key="3">
    <source>
        <dbReference type="Proteomes" id="UP001060261"/>
    </source>
</evidence>
<dbReference type="Pfam" id="PF07849">
    <property type="entry name" value="DUF1641"/>
    <property type="match status" value="1"/>
</dbReference>
<dbReference type="InterPro" id="IPR012440">
    <property type="entry name" value="DUF1641"/>
</dbReference>
<evidence type="ECO:0000256" key="1">
    <source>
        <dbReference type="SAM" id="MobiDB-lite"/>
    </source>
</evidence>
<keyword evidence="3" id="KW-1185">Reference proteome</keyword>
<feature type="region of interest" description="Disordered" evidence="1">
    <location>
        <begin position="150"/>
        <end position="188"/>
    </location>
</feature>
<feature type="region of interest" description="Disordered" evidence="1">
    <location>
        <begin position="1"/>
        <end position="25"/>
    </location>
</feature>
<proteinExistence type="predicted"/>
<dbReference type="PANTHER" id="PTHR38433">
    <property type="match status" value="1"/>
</dbReference>